<gene>
    <name evidence="1" type="ORF">Fmac_013177</name>
</gene>
<keyword evidence="2" id="KW-1185">Reference proteome</keyword>
<accession>A0ABD1MSV5</accession>
<name>A0ABD1MSV5_9FABA</name>
<comment type="caution">
    <text evidence="1">The sequence shown here is derived from an EMBL/GenBank/DDBJ whole genome shotgun (WGS) entry which is preliminary data.</text>
</comment>
<evidence type="ECO:0000313" key="1">
    <source>
        <dbReference type="EMBL" id="KAL2338731.1"/>
    </source>
</evidence>
<sequence length="56" mass="6407">MNTVFTGRIGNLCHRFREFRKLSQSIFSGFSRKSVRISNMKAAQNPCELIVSCLIL</sequence>
<organism evidence="1 2">
    <name type="scientific">Flemingia macrophylla</name>
    <dbReference type="NCBI Taxonomy" id="520843"/>
    <lineage>
        <taxon>Eukaryota</taxon>
        <taxon>Viridiplantae</taxon>
        <taxon>Streptophyta</taxon>
        <taxon>Embryophyta</taxon>
        <taxon>Tracheophyta</taxon>
        <taxon>Spermatophyta</taxon>
        <taxon>Magnoliopsida</taxon>
        <taxon>eudicotyledons</taxon>
        <taxon>Gunneridae</taxon>
        <taxon>Pentapetalae</taxon>
        <taxon>rosids</taxon>
        <taxon>fabids</taxon>
        <taxon>Fabales</taxon>
        <taxon>Fabaceae</taxon>
        <taxon>Papilionoideae</taxon>
        <taxon>50 kb inversion clade</taxon>
        <taxon>NPAAA clade</taxon>
        <taxon>indigoferoid/millettioid clade</taxon>
        <taxon>Phaseoleae</taxon>
        <taxon>Flemingia</taxon>
    </lineage>
</organism>
<dbReference type="EMBL" id="JBGMDY010000004">
    <property type="protein sequence ID" value="KAL2338731.1"/>
    <property type="molecule type" value="Genomic_DNA"/>
</dbReference>
<dbReference type="AlphaFoldDB" id="A0ABD1MSV5"/>
<proteinExistence type="predicted"/>
<protein>
    <submittedName>
        <fullName evidence="1">Uncharacterized protein</fullName>
    </submittedName>
</protein>
<dbReference type="Proteomes" id="UP001603857">
    <property type="component" value="Unassembled WGS sequence"/>
</dbReference>
<reference evidence="1 2" key="1">
    <citation type="submission" date="2024-08" db="EMBL/GenBank/DDBJ databases">
        <title>Insights into the chromosomal genome structure of Flemingia macrophylla.</title>
        <authorList>
            <person name="Ding Y."/>
            <person name="Zhao Y."/>
            <person name="Bi W."/>
            <person name="Wu M."/>
            <person name="Zhao G."/>
            <person name="Gong Y."/>
            <person name="Li W."/>
            <person name="Zhang P."/>
        </authorList>
    </citation>
    <scope>NUCLEOTIDE SEQUENCE [LARGE SCALE GENOMIC DNA]</scope>
    <source>
        <strain evidence="1">DYQJB</strain>
        <tissue evidence="1">Leaf</tissue>
    </source>
</reference>
<evidence type="ECO:0000313" key="2">
    <source>
        <dbReference type="Proteomes" id="UP001603857"/>
    </source>
</evidence>